<accession>A0ABT0S2B8</accession>
<reference evidence="2" key="1">
    <citation type="submission" date="2022-05" db="EMBL/GenBank/DDBJ databases">
        <authorList>
            <person name="Jo J.-H."/>
            <person name="Im W.-T."/>
        </authorList>
    </citation>
    <scope>NUCLEOTIDE SEQUENCE</scope>
    <source>
        <strain evidence="2">SE220</strain>
    </source>
</reference>
<organism evidence="2 3">
    <name type="scientific">Sphingomonas hankyongi</name>
    <dbReference type="NCBI Taxonomy" id="2908209"/>
    <lineage>
        <taxon>Bacteria</taxon>
        <taxon>Pseudomonadati</taxon>
        <taxon>Pseudomonadota</taxon>
        <taxon>Alphaproteobacteria</taxon>
        <taxon>Sphingomonadales</taxon>
        <taxon>Sphingomonadaceae</taxon>
        <taxon>Sphingomonas</taxon>
    </lineage>
</organism>
<dbReference type="InterPro" id="IPR011049">
    <property type="entry name" value="Serralysin-like_metalloprot_C"/>
</dbReference>
<dbReference type="PANTHER" id="PTHR45648">
    <property type="entry name" value="GDSL LIPASE/ACYLHYDROLASE FAMILY PROTEIN (AFU_ORTHOLOGUE AFUA_4G14700)"/>
    <property type="match status" value="1"/>
</dbReference>
<dbReference type="PANTHER" id="PTHR45648:SF5">
    <property type="entry name" value="OS04G0577300 PROTEIN"/>
    <property type="match status" value="1"/>
</dbReference>
<evidence type="ECO:0000313" key="2">
    <source>
        <dbReference type="EMBL" id="MCL6729993.1"/>
    </source>
</evidence>
<dbReference type="EMBL" id="JAMGBE010000002">
    <property type="protein sequence ID" value="MCL6729993.1"/>
    <property type="molecule type" value="Genomic_DNA"/>
</dbReference>
<evidence type="ECO:0000313" key="3">
    <source>
        <dbReference type="Proteomes" id="UP001165342"/>
    </source>
</evidence>
<dbReference type="InterPro" id="IPR051058">
    <property type="entry name" value="GDSL_Est/Lipase"/>
</dbReference>
<sequence>MSVAYSGVYVFGDSLVDAGNALKLAQTYDYFPFTDLPSGAPTADKGYYKGRFTDGYTFADLLSNKFVGMPTKPVFPFGYDDPYLGISFGFFSDPSGKNLNFAYGGGQIRQGDEAVPDMDDQTDAFRDAVDGHADPNALHLFVFGANDVHDLVPKSAPWVDEATAIAILTDAADEWVEEINDVIAMGGKNVLALGVPDIGIQPYYNGSPDEAQRRAVATHYAELLDGLIRDRLGQINSPNFHFVGFTEMAGSVLGEMAQLYPGGVYPLNTSSLVFFDAVHPTAQLHAMAAAYMLDSLNGTSAGEAFPLATPNMKLSGTISAVGEVDKLSFALAANSSYTFEMLGLSSGKLPGLVSSQVLADPKLRIVGPDGSVSVDDDGGVGLDSHLQFTTGAAGTYTLELSGVGSLTGAYTVQAQNQSVHDDVYRVTSASTLVLEGANGGTDQLLSTVSYTLSAGSSIEALAAANAASTASINLIGNELAQSVTGNAGGNLIDGRGGADQLWGLGGADTFYFSSALGAGNVDRIQDYNARHDTIRLDDQVFTALPAGNLAAGAFYTGAAAHDSDDRIIYNPVTHQLFYDPDGNGVQAPVQFAEVYGTNVKLTSADFVVS</sequence>
<dbReference type="SUPFAM" id="SSF51120">
    <property type="entry name" value="beta-Roll"/>
    <property type="match status" value="1"/>
</dbReference>
<dbReference type="InterPro" id="IPR036514">
    <property type="entry name" value="SGNH_hydro_sf"/>
</dbReference>
<dbReference type="InterPro" id="IPR008265">
    <property type="entry name" value="Lipase_GDSL_AS"/>
</dbReference>
<dbReference type="Pfam" id="PF00657">
    <property type="entry name" value="Lipase_GDSL"/>
    <property type="match status" value="1"/>
</dbReference>
<dbReference type="Gene3D" id="2.60.120.380">
    <property type="match status" value="1"/>
</dbReference>
<gene>
    <name evidence="2" type="ORF">LZ538_07975</name>
</gene>
<dbReference type="InterPro" id="IPR001087">
    <property type="entry name" value="GDSL"/>
</dbReference>
<dbReference type="GO" id="GO:0016787">
    <property type="term" value="F:hydrolase activity"/>
    <property type="evidence" value="ECO:0007669"/>
    <property type="project" value="UniProtKB-KW"/>
</dbReference>
<dbReference type="RefSeq" id="WP_249831456.1">
    <property type="nucleotide sequence ID" value="NZ_JAMGBE010000002.1"/>
</dbReference>
<keyword evidence="3" id="KW-1185">Reference proteome</keyword>
<protein>
    <submittedName>
        <fullName evidence="2">SGNH/GDSL hydrolase family protein</fullName>
    </submittedName>
</protein>
<dbReference type="Gene3D" id="3.40.50.1110">
    <property type="entry name" value="SGNH hydrolase"/>
    <property type="match status" value="1"/>
</dbReference>
<keyword evidence="1 2" id="KW-0378">Hydrolase</keyword>
<evidence type="ECO:0000256" key="1">
    <source>
        <dbReference type="ARBA" id="ARBA00022801"/>
    </source>
</evidence>
<dbReference type="PROSITE" id="PS01098">
    <property type="entry name" value="LIPASE_GDSL_SER"/>
    <property type="match status" value="1"/>
</dbReference>
<proteinExistence type="predicted"/>
<dbReference type="Proteomes" id="UP001165342">
    <property type="component" value="Unassembled WGS sequence"/>
</dbReference>
<dbReference type="SUPFAM" id="SSF52266">
    <property type="entry name" value="SGNH hydrolase"/>
    <property type="match status" value="1"/>
</dbReference>
<comment type="caution">
    <text evidence="2">The sequence shown here is derived from an EMBL/GenBank/DDBJ whole genome shotgun (WGS) entry which is preliminary data.</text>
</comment>
<dbReference type="Gene3D" id="2.150.10.10">
    <property type="entry name" value="Serralysin-like metalloprotease, C-terminal"/>
    <property type="match status" value="1"/>
</dbReference>
<name>A0ABT0S2B8_9SPHN</name>